<accession>A0AB36I5B4</accession>
<protein>
    <submittedName>
        <fullName evidence="1">Uncharacterized protein</fullName>
    </submittedName>
</protein>
<dbReference type="AlphaFoldDB" id="A0AB36I5B4"/>
<name>A0AB36I5B4_LIMRT</name>
<sequence length="106" mass="12937">MKKYHVLSLNRPAIIRVETVLKQYKFDWKLYPERRITIIRPYYQIRDEFGYEVFATYSEKEFLEKVDEIDESLDYGEYHFYVQDDVTTSDGSFMGLKNQRPYSFAY</sequence>
<evidence type="ECO:0000313" key="1">
    <source>
        <dbReference type="EMBL" id="OJI11695.1"/>
    </source>
</evidence>
<proteinExistence type="predicted"/>
<dbReference type="Proteomes" id="UP000184174">
    <property type="component" value="Unassembled WGS sequence"/>
</dbReference>
<gene>
    <name evidence="1" type="ORF">BJI45_00335</name>
</gene>
<evidence type="ECO:0000313" key="2">
    <source>
        <dbReference type="Proteomes" id="UP000184174"/>
    </source>
</evidence>
<organism evidence="1 2">
    <name type="scientific">Limosilactobacillus reuteri</name>
    <name type="common">Lactobacillus reuteri</name>
    <dbReference type="NCBI Taxonomy" id="1598"/>
    <lineage>
        <taxon>Bacteria</taxon>
        <taxon>Bacillati</taxon>
        <taxon>Bacillota</taxon>
        <taxon>Bacilli</taxon>
        <taxon>Lactobacillales</taxon>
        <taxon>Lactobacillaceae</taxon>
        <taxon>Limosilactobacillus</taxon>
    </lineage>
</organism>
<dbReference type="RefSeq" id="WP_072574794.1">
    <property type="nucleotide sequence ID" value="NZ_MKQH01000006.1"/>
</dbReference>
<comment type="caution">
    <text evidence="1">The sequence shown here is derived from an EMBL/GenBank/DDBJ whole genome shotgun (WGS) entry which is preliminary data.</text>
</comment>
<dbReference type="EMBL" id="MKQH01000006">
    <property type="protein sequence ID" value="OJI11695.1"/>
    <property type="molecule type" value="Genomic_DNA"/>
</dbReference>
<reference evidence="1 2" key="1">
    <citation type="submission" date="2016-10" db="EMBL/GenBank/DDBJ databases">
        <title>Genome sequence of Lactobacillus reuteri 121, a source of glucan and fructan exopolysaccharides.</title>
        <authorList>
            <person name="Gangoiti J."/>
            <person name="Lammerts Van Bueren A."/>
            <person name="Dijkhuizen L."/>
        </authorList>
    </citation>
    <scope>NUCLEOTIDE SEQUENCE [LARGE SCALE GENOMIC DNA]</scope>
    <source>
        <strain evidence="1 2">121</strain>
    </source>
</reference>